<dbReference type="EMBL" id="FOJG01000002">
    <property type="protein sequence ID" value="SEW54325.1"/>
    <property type="molecule type" value="Genomic_DNA"/>
</dbReference>
<dbReference type="GO" id="GO:0016810">
    <property type="term" value="F:hydrolase activity, acting on carbon-nitrogen (but not peptide) bonds"/>
    <property type="evidence" value="ECO:0007669"/>
    <property type="project" value="InterPro"/>
</dbReference>
<dbReference type="RefSeq" id="WP_089901985.1">
    <property type="nucleotide sequence ID" value="NZ_FOJG01000002.1"/>
</dbReference>
<dbReference type="Gene3D" id="2.30.40.10">
    <property type="entry name" value="Urease, subunit C, domain 1"/>
    <property type="match status" value="1"/>
</dbReference>
<dbReference type="AlphaFoldDB" id="A0A1I0SBV3"/>
<evidence type="ECO:0000256" key="1">
    <source>
        <dbReference type="SAM" id="SignalP"/>
    </source>
</evidence>
<keyword evidence="3" id="KW-0378">Hydrolase</keyword>
<dbReference type="PANTHER" id="PTHR43135:SF3">
    <property type="entry name" value="ALPHA-D-RIBOSE 1-METHYLPHOSPHONATE 5-TRIPHOSPHATE DIPHOSPHATASE"/>
    <property type="match status" value="1"/>
</dbReference>
<sequence>MKKILFSSLALLCGVAAFSQQKKADLLIRSVRIIDVKTGNITANQAIAVRNDSIVEVMNNKQAGQYQAAQTVDGKGRYAMPGLWDMHMHFGGGDTLAEENKNFLPLYLAHGITTIRDCAADISLNVIQWRDSINNRQLQGPTIFTSGPKLEGYKSVWLGDLEIGTSAELQQALDSLQKLKVDFVKITENTIKPDIYLEALKEARKRGLAISGHVPYVLSMQQVTDAGLSSVEHLTYAWKAGVKDDAAFARAIANGEIKGKDINKYILNNFDTAAAMNTYRHMAEKGTFITPTLTLGHLLAYFDQDNHQHDPYLQYIGKGLQRTYEMRVKRVSQDDSAAIAWRKMLYEKSSAVLPLLYKAGVTIMAGTDAGYLNSFDFPGIGLHQELALMVKAGLTPLQALQASVINSPAFLHKTNYGAIAPGKKADILLLDANPVADIHNTQKIYGLVVKGKMLDRAALDGLLKEVREKTAQTK</sequence>
<keyword evidence="4" id="KW-1185">Reference proteome</keyword>
<dbReference type="InterPro" id="IPR032466">
    <property type="entry name" value="Metal_Hydrolase"/>
</dbReference>
<organism evidence="3 4">
    <name type="scientific">Chitinophaga arvensicola</name>
    <dbReference type="NCBI Taxonomy" id="29529"/>
    <lineage>
        <taxon>Bacteria</taxon>
        <taxon>Pseudomonadati</taxon>
        <taxon>Bacteroidota</taxon>
        <taxon>Chitinophagia</taxon>
        <taxon>Chitinophagales</taxon>
        <taxon>Chitinophagaceae</taxon>
        <taxon>Chitinophaga</taxon>
    </lineage>
</organism>
<dbReference type="InterPro" id="IPR011059">
    <property type="entry name" value="Metal-dep_hydrolase_composite"/>
</dbReference>
<dbReference type="Gene3D" id="3.40.50.10910">
    <property type="entry name" value="Amidohydrolase"/>
    <property type="match status" value="1"/>
</dbReference>
<dbReference type="Pfam" id="PF01979">
    <property type="entry name" value="Amidohydro_1"/>
    <property type="match status" value="1"/>
</dbReference>
<feature type="domain" description="Amidohydrolase-related" evidence="2">
    <location>
        <begin position="78"/>
        <end position="453"/>
    </location>
</feature>
<proteinExistence type="predicted"/>
<feature type="signal peptide" evidence="1">
    <location>
        <begin position="1"/>
        <end position="24"/>
    </location>
</feature>
<protein>
    <submittedName>
        <fullName evidence="3">Amidohydrolase family protein</fullName>
    </submittedName>
</protein>
<dbReference type="Gene3D" id="1.20.58.520">
    <property type="entry name" value="Amidohydrolase"/>
    <property type="match status" value="1"/>
</dbReference>
<dbReference type="SUPFAM" id="SSF51556">
    <property type="entry name" value="Metallo-dependent hydrolases"/>
    <property type="match status" value="1"/>
</dbReference>
<dbReference type="Gene3D" id="3.30.110.90">
    <property type="entry name" value="Amidohydrolase"/>
    <property type="match status" value="1"/>
</dbReference>
<feature type="chain" id="PRO_5011537604" evidence="1">
    <location>
        <begin position="25"/>
        <end position="474"/>
    </location>
</feature>
<accession>A0A1I0SBV3</accession>
<keyword evidence="1" id="KW-0732">Signal</keyword>
<dbReference type="SUPFAM" id="SSF51338">
    <property type="entry name" value="Composite domain of metallo-dependent hydrolases"/>
    <property type="match status" value="1"/>
</dbReference>
<dbReference type="STRING" id="29529.SAMN04488122_6000"/>
<evidence type="ECO:0000259" key="2">
    <source>
        <dbReference type="Pfam" id="PF01979"/>
    </source>
</evidence>
<evidence type="ECO:0000313" key="4">
    <source>
        <dbReference type="Proteomes" id="UP000199310"/>
    </source>
</evidence>
<reference evidence="4" key="1">
    <citation type="submission" date="2016-10" db="EMBL/GenBank/DDBJ databases">
        <authorList>
            <person name="Varghese N."/>
            <person name="Submissions S."/>
        </authorList>
    </citation>
    <scope>NUCLEOTIDE SEQUENCE [LARGE SCALE GENOMIC DNA]</scope>
    <source>
        <strain evidence="4">DSM 3695</strain>
    </source>
</reference>
<dbReference type="PANTHER" id="PTHR43135">
    <property type="entry name" value="ALPHA-D-RIBOSE 1-METHYLPHOSPHONATE 5-TRIPHOSPHATE DIPHOSPHATASE"/>
    <property type="match status" value="1"/>
</dbReference>
<dbReference type="OrthoDB" id="9797498at2"/>
<dbReference type="InterPro" id="IPR006680">
    <property type="entry name" value="Amidohydro-rel"/>
</dbReference>
<dbReference type="Proteomes" id="UP000199310">
    <property type="component" value="Unassembled WGS sequence"/>
</dbReference>
<dbReference type="InterPro" id="IPR051781">
    <property type="entry name" value="Metallo-dep_Hydrolase"/>
</dbReference>
<gene>
    <name evidence="3" type="ORF">SAMN04488122_6000</name>
</gene>
<evidence type="ECO:0000313" key="3">
    <source>
        <dbReference type="EMBL" id="SEW54325.1"/>
    </source>
</evidence>
<name>A0A1I0SBV3_9BACT</name>